<evidence type="ECO:0000313" key="2">
    <source>
        <dbReference type="Proteomes" id="UP000218542"/>
    </source>
</evidence>
<dbReference type="EMBL" id="BAOS01000031">
    <property type="protein sequence ID" value="GAX62371.1"/>
    <property type="molecule type" value="Genomic_DNA"/>
</dbReference>
<name>A0A286U2S4_9BACT</name>
<comment type="caution">
    <text evidence="1">The sequence shown here is derived from an EMBL/GenBank/DDBJ whole genome shotgun (WGS) entry which is preliminary data.</text>
</comment>
<dbReference type="SUPFAM" id="SSF50118">
    <property type="entry name" value="Cell growth inhibitor/plasmid maintenance toxic component"/>
    <property type="match status" value="1"/>
</dbReference>
<dbReference type="InterPro" id="IPR011067">
    <property type="entry name" value="Plasmid_toxin/cell-grow_inhib"/>
</dbReference>
<proteinExistence type="predicted"/>
<protein>
    <submittedName>
        <fullName evidence="1">Plasmid maintenance toxin/cell growth inhibitor</fullName>
    </submittedName>
</protein>
<dbReference type="PANTHER" id="PTHR33988">
    <property type="entry name" value="ENDORIBONUCLEASE MAZF-RELATED"/>
    <property type="match status" value="1"/>
</dbReference>
<keyword evidence="2" id="KW-1185">Reference proteome</keyword>
<dbReference type="RefSeq" id="WP_096895763.1">
    <property type="nucleotide sequence ID" value="NZ_BAOS01000031.1"/>
</dbReference>
<dbReference type="Proteomes" id="UP000218542">
    <property type="component" value="Unassembled WGS sequence"/>
</dbReference>
<dbReference type="AlphaFoldDB" id="A0A286U2S4"/>
<dbReference type="Gene3D" id="2.30.30.110">
    <property type="match status" value="1"/>
</dbReference>
<accession>A0A286U2S4</accession>
<dbReference type="GO" id="GO:0003677">
    <property type="term" value="F:DNA binding"/>
    <property type="evidence" value="ECO:0007669"/>
    <property type="project" value="InterPro"/>
</dbReference>
<evidence type="ECO:0000313" key="1">
    <source>
        <dbReference type="EMBL" id="GAX62371.1"/>
    </source>
</evidence>
<reference evidence="2" key="1">
    <citation type="journal article" date="2017" name="Environ. Microbiol. Rep.">
        <title>Genetic Diversity of Marine Anaerobic Ammonium-Oxidizing Bacteria as Revealed by Genomic and Proteomic Analyses of 'Candidatus Scalindua japonica'.</title>
        <authorList>
            <person name="Oshiki M."/>
            <person name="Mizuto K."/>
            <person name="Kimura Z."/>
            <person name="Kindaichi T."/>
            <person name="Satoh H."/>
            <person name="Okabe S."/>
        </authorList>
    </citation>
    <scope>NUCLEOTIDE SEQUENCE [LARGE SCALE GENOMIC DNA]</scope>
    <source>
        <strain evidence="2">husup-a2</strain>
    </source>
</reference>
<dbReference type="GO" id="GO:0006402">
    <property type="term" value="P:mRNA catabolic process"/>
    <property type="evidence" value="ECO:0007669"/>
    <property type="project" value="TreeGrafter"/>
</dbReference>
<dbReference type="GO" id="GO:0004521">
    <property type="term" value="F:RNA endonuclease activity"/>
    <property type="evidence" value="ECO:0007669"/>
    <property type="project" value="TreeGrafter"/>
</dbReference>
<sequence>MKKGDVVLITFPFTDLSSVKVRPALVISNDSYNEIQDDTVLLLITSNITRLSPDDYLLESENPEFANTGLKNPSVFRVGKIHTLKKTLLRSKLGFVGSGILKEIEDRLRNLLQL</sequence>
<dbReference type="OrthoDB" id="290282at2"/>
<gene>
    <name evidence="1" type="ORF">SCALIN_C31_0005</name>
</gene>
<dbReference type="GO" id="GO:0016075">
    <property type="term" value="P:rRNA catabolic process"/>
    <property type="evidence" value="ECO:0007669"/>
    <property type="project" value="TreeGrafter"/>
</dbReference>
<dbReference type="InterPro" id="IPR003477">
    <property type="entry name" value="PemK-like"/>
</dbReference>
<organism evidence="1 2">
    <name type="scientific">Candidatus Scalindua japonica</name>
    <dbReference type="NCBI Taxonomy" id="1284222"/>
    <lineage>
        <taxon>Bacteria</taxon>
        <taxon>Pseudomonadati</taxon>
        <taxon>Planctomycetota</taxon>
        <taxon>Candidatus Brocadiia</taxon>
        <taxon>Candidatus Brocadiales</taxon>
        <taxon>Candidatus Scalinduaceae</taxon>
        <taxon>Candidatus Scalindua</taxon>
    </lineage>
</organism>
<dbReference type="Pfam" id="PF02452">
    <property type="entry name" value="PemK_toxin"/>
    <property type="match status" value="1"/>
</dbReference>